<evidence type="ECO:0000313" key="1">
    <source>
        <dbReference type="EMBL" id="CAD7451551.1"/>
    </source>
</evidence>
<dbReference type="PANTHER" id="PTHR33939">
    <property type="entry name" value="PROTEIN CBG22215"/>
    <property type="match status" value="1"/>
</dbReference>
<protein>
    <recommendedName>
        <fullName evidence="2">Tc1-like transposase DDE domain-containing protein</fullName>
    </recommendedName>
</protein>
<dbReference type="InterPro" id="IPR036397">
    <property type="entry name" value="RNaseH_sf"/>
</dbReference>
<proteinExistence type="predicted"/>
<dbReference type="PANTHER" id="PTHR33939:SF1">
    <property type="entry name" value="DUF4371 DOMAIN-CONTAINING PROTEIN"/>
    <property type="match status" value="1"/>
</dbReference>
<dbReference type="Gene3D" id="3.30.420.10">
    <property type="entry name" value="Ribonuclease H-like superfamily/Ribonuclease H"/>
    <property type="match status" value="1"/>
</dbReference>
<evidence type="ECO:0008006" key="2">
    <source>
        <dbReference type="Google" id="ProtNLM"/>
    </source>
</evidence>
<dbReference type="GO" id="GO:0003676">
    <property type="term" value="F:nucleic acid binding"/>
    <property type="evidence" value="ECO:0007669"/>
    <property type="project" value="InterPro"/>
</dbReference>
<gene>
    <name evidence="1" type="ORF">TBIB3V08_LOCUS13819</name>
</gene>
<accession>A0A7R9FFC2</accession>
<dbReference type="AlphaFoldDB" id="A0A7R9FFC2"/>
<reference evidence="1" key="1">
    <citation type="submission" date="2020-11" db="EMBL/GenBank/DDBJ databases">
        <authorList>
            <person name="Tran Van P."/>
        </authorList>
    </citation>
    <scope>NUCLEOTIDE SEQUENCE</scope>
</reference>
<organism evidence="1">
    <name type="scientific">Timema bartmani</name>
    <dbReference type="NCBI Taxonomy" id="61472"/>
    <lineage>
        <taxon>Eukaryota</taxon>
        <taxon>Metazoa</taxon>
        <taxon>Ecdysozoa</taxon>
        <taxon>Arthropoda</taxon>
        <taxon>Hexapoda</taxon>
        <taxon>Insecta</taxon>
        <taxon>Pterygota</taxon>
        <taxon>Neoptera</taxon>
        <taxon>Polyneoptera</taxon>
        <taxon>Phasmatodea</taxon>
        <taxon>Timematodea</taxon>
        <taxon>Timematoidea</taxon>
        <taxon>Timematidae</taxon>
        <taxon>Timema</taxon>
    </lineage>
</organism>
<dbReference type="EMBL" id="OD596735">
    <property type="protein sequence ID" value="CAD7451551.1"/>
    <property type="molecule type" value="Genomic_DNA"/>
</dbReference>
<sequence length="141" mass="16330">MNGDNFETWMKEQLLPSLEESSVIVMDNAPYHSVQVEKLPTKSWRKIEYAAWLTKHDIKFDPSAMKIELMCKALAHKLEKSWGKNVDHTEKIINDDWAREMKMDASENQPFIIQIGNNESDSDDDDEVLAVLLLPDYSTRC</sequence>
<name>A0A7R9FFC2_9NEOP</name>